<dbReference type="Pfam" id="PF01783">
    <property type="entry name" value="Ribosomal_L32p"/>
    <property type="match status" value="1"/>
</dbReference>
<dbReference type="PANTHER" id="PTHR35534:SF1">
    <property type="entry name" value="LARGE RIBOSOMAL SUBUNIT PROTEIN BL32"/>
    <property type="match status" value="1"/>
</dbReference>
<dbReference type="NCBIfam" id="TIGR01031">
    <property type="entry name" value="rpmF_bact"/>
    <property type="match status" value="1"/>
</dbReference>
<organism evidence="6 7">
    <name type="scientific">Furfurilactobacillus rossiae DSM 15814</name>
    <dbReference type="NCBI Taxonomy" id="1114972"/>
    <lineage>
        <taxon>Bacteria</taxon>
        <taxon>Bacillati</taxon>
        <taxon>Bacillota</taxon>
        <taxon>Bacilli</taxon>
        <taxon>Lactobacillales</taxon>
        <taxon>Lactobacillaceae</taxon>
        <taxon>Furfurilactobacillus</taxon>
    </lineage>
</organism>
<dbReference type="InterPro" id="IPR011332">
    <property type="entry name" value="Ribosomal_zn-bd"/>
</dbReference>
<dbReference type="HAMAP" id="MF_00340">
    <property type="entry name" value="Ribosomal_bL32"/>
    <property type="match status" value="1"/>
</dbReference>
<dbReference type="EMBL" id="AZFF01000001">
    <property type="protein sequence ID" value="KRL57094.1"/>
    <property type="molecule type" value="Genomic_DNA"/>
</dbReference>
<dbReference type="OrthoDB" id="9812874at2"/>
<accession>A0A0R1RK37</accession>
<dbReference type="AlphaFoldDB" id="A0A0R1RK37"/>
<dbReference type="SUPFAM" id="SSF57829">
    <property type="entry name" value="Zn-binding ribosomal proteins"/>
    <property type="match status" value="1"/>
</dbReference>
<reference evidence="6 7" key="1">
    <citation type="journal article" date="2015" name="Genome Announc.">
        <title>Expanding the biotechnology potential of lactobacilli through comparative genomics of 213 strains and associated genera.</title>
        <authorList>
            <person name="Sun Z."/>
            <person name="Harris H.M."/>
            <person name="McCann A."/>
            <person name="Guo C."/>
            <person name="Argimon S."/>
            <person name="Zhang W."/>
            <person name="Yang X."/>
            <person name="Jeffery I.B."/>
            <person name="Cooney J.C."/>
            <person name="Kagawa T.F."/>
            <person name="Liu W."/>
            <person name="Song Y."/>
            <person name="Salvetti E."/>
            <person name="Wrobel A."/>
            <person name="Rasinkangas P."/>
            <person name="Parkhill J."/>
            <person name="Rea M.C."/>
            <person name="O'Sullivan O."/>
            <person name="Ritari J."/>
            <person name="Douillard F.P."/>
            <person name="Paul Ross R."/>
            <person name="Yang R."/>
            <person name="Briner A.E."/>
            <person name="Felis G.E."/>
            <person name="de Vos W.M."/>
            <person name="Barrangou R."/>
            <person name="Klaenhammer T.R."/>
            <person name="Caufield P.W."/>
            <person name="Cui Y."/>
            <person name="Zhang H."/>
            <person name="O'Toole P.W."/>
        </authorList>
    </citation>
    <scope>NUCLEOTIDE SEQUENCE [LARGE SCALE GENOMIC DNA]</scope>
    <source>
        <strain evidence="6 7">DSM 15814</strain>
    </source>
</reference>
<dbReference type="InterPro" id="IPR044957">
    <property type="entry name" value="Ribosomal_bL32_bact"/>
</dbReference>
<dbReference type="RefSeq" id="WP_017262005.1">
    <property type="nucleotide sequence ID" value="NZ_AUAW01000001.1"/>
</dbReference>
<keyword evidence="3 5" id="KW-0687">Ribonucleoprotein</keyword>
<keyword evidence="7" id="KW-1185">Reference proteome</keyword>
<dbReference type="eggNOG" id="COG0333">
    <property type="taxonomic scope" value="Bacteria"/>
</dbReference>
<dbReference type="PATRIC" id="fig|1114972.6.peg.100"/>
<keyword evidence="2 5" id="KW-0689">Ribosomal protein</keyword>
<comment type="caution">
    <text evidence="6">The sequence shown here is derived from an EMBL/GenBank/DDBJ whole genome shotgun (WGS) entry which is preliminary data.</text>
</comment>
<proteinExistence type="inferred from homology"/>
<evidence type="ECO:0000256" key="2">
    <source>
        <dbReference type="ARBA" id="ARBA00022980"/>
    </source>
</evidence>
<gene>
    <name evidence="5" type="primary">rpmF</name>
    <name evidence="6" type="ORF">FD35_GL000101</name>
</gene>
<evidence type="ECO:0000256" key="4">
    <source>
        <dbReference type="ARBA" id="ARBA00035178"/>
    </source>
</evidence>
<comment type="similarity">
    <text evidence="1 5">Belongs to the bacterial ribosomal protein bL32 family.</text>
</comment>
<dbReference type="GO" id="GO:0015934">
    <property type="term" value="C:large ribosomal subunit"/>
    <property type="evidence" value="ECO:0007669"/>
    <property type="project" value="InterPro"/>
</dbReference>
<name>A0A0R1RK37_9LACO</name>
<evidence type="ECO:0000313" key="6">
    <source>
        <dbReference type="EMBL" id="KRL57094.1"/>
    </source>
</evidence>
<evidence type="ECO:0000256" key="3">
    <source>
        <dbReference type="ARBA" id="ARBA00023274"/>
    </source>
</evidence>
<dbReference type="InterPro" id="IPR002677">
    <property type="entry name" value="Ribosomal_bL32"/>
</dbReference>
<evidence type="ECO:0000256" key="1">
    <source>
        <dbReference type="ARBA" id="ARBA00008560"/>
    </source>
</evidence>
<dbReference type="STRING" id="1114972.FD35_GL000101"/>
<dbReference type="Proteomes" id="UP000051999">
    <property type="component" value="Unassembled WGS sequence"/>
</dbReference>
<dbReference type="GO" id="GO:0006412">
    <property type="term" value="P:translation"/>
    <property type="evidence" value="ECO:0007669"/>
    <property type="project" value="UniProtKB-UniRule"/>
</dbReference>
<dbReference type="PANTHER" id="PTHR35534">
    <property type="entry name" value="50S RIBOSOMAL PROTEIN L32"/>
    <property type="match status" value="1"/>
</dbReference>
<sequence>MATPARKTSKTRRNQRRAAHKITAPAIHFDAQTGEYVMSHHVSPNGFYNGKQIIKEAN</sequence>
<evidence type="ECO:0000313" key="7">
    <source>
        <dbReference type="Proteomes" id="UP000051999"/>
    </source>
</evidence>
<dbReference type="GO" id="GO:0003735">
    <property type="term" value="F:structural constituent of ribosome"/>
    <property type="evidence" value="ECO:0007669"/>
    <property type="project" value="InterPro"/>
</dbReference>
<protein>
    <recommendedName>
        <fullName evidence="4 5">Large ribosomal subunit protein bL32</fullName>
    </recommendedName>
</protein>
<evidence type="ECO:0000256" key="5">
    <source>
        <dbReference type="HAMAP-Rule" id="MF_00340"/>
    </source>
</evidence>